<gene>
    <name evidence="5" type="ORF">ACIB24_17165</name>
</gene>
<evidence type="ECO:0000256" key="3">
    <source>
        <dbReference type="SAM" id="MobiDB-lite"/>
    </source>
</evidence>
<sequence>MSQLAQSLPPARTARSGRRSSGLGSLLDDRMHPLRAALDSLNTNCFIADLDLNIVFVNELGLQTLKGIAPTIRSVFGLELKDLLGGSIHRFHRDPARIEKILADPNQLPRTSVFTFGDITLRTQINAIADGAGVRHGYIVTWDNVSERNVRAMSALDISRDRMGSLGEVASQIENAASTTAGQADASAQATNELRSAVQEIARISSEVSDTVRQAVAATAQGVERLAQLQTAGAEIAEFLRLITSVAAQTRLLALNATIEAARAGEAGKGFAVVADEVKQLAGTTSSSIGDIESRIEAIQDAAAGSAEALREIERLVEAVSSSQGTVASAVEEQSAVVSQIASGIEGMAGNARTTAEQSNKIGPVVADVLTEVESLGQIIANS</sequence>
<dbReference type="RefSeq" id="WP_398282848.1">
    <property type="nucleotide sequence ID" value="NZ_JBITLV010000005.1"/>
</dbReference>
<dbReference type="PROSITE" id="PS50111">
    <property type="entry name" value="CHEMOTAXIS_TRANSDUC_2"/>
    <property type="match status" value="1"/>
</dbReference>
<evidence type="ECO:0000256" key="1">
    <source>
        <dbReference type="ARBA" id="ARBA00023224"/>
    </source>
</evidence>
<evidence type="ECO:0000313" key="5">
    <source>
        <dbReference type="EMBL" id="MFI7588800.1"/>
    </source>
</evidence>
<dbReference type="Gene3D" id="3.30.450.20">
    <property type="entry name" value="PAS domain"/>
    <property type="match status" value="1"/>
</dbReference>
<reference evidence="5 6" key="1">
    <citation type="submission" date="2024-10" db="EMBL/GenBank/DDBJ databases">
        <title>The Natural Products Discovery Center: Release of the First 8490 Sequenced Strains for Exploring Actinobacteria Biosynthetic Diversity.</title>
        <authorList>
            <person name="Kalkreuter E."/>
            <person name="Kautsar S.A."/>
            <person name="Yang D."/>
            <person name="Bader C.D."/>
            <person name="Teijaro C.N."/>
            <person name="Fluegel L."/>
            <person name="Davis C.M."/>
            <person name="Simpson J.R."/>
            <person name="Lauterbach L."/>
            <person name="Steele A.D."/>
            <person name="Gui C."/>
            <person name="Meng S."/>
            <person name="Li G."/>
            <person name="Viehrig K."/>
            <person name="Ye F."/>
            <person name="Su P."/>
            <person name="Kiefer A.F."/>
            <person name="Nichols A."/>
            <person name="Cepeda A.J."/>
            <person name="Yan W."/>
            <person name="Fan B."/>
            <person name="Jiang Y."/>
            <person name="Adhikari A."/>
            <person name="Zheng C.-J."/>
            <person name="Schuster L."/>
            <person name="Cowan T.M."/>
            <person name="Smanski M.J."/>
            <person name="Chevrette M.G."/>
            <person name="De Carvalho L.P.S."/>
            <person name="Shen B."/>
        </authorList>
    </citation>
    <scope>NUCLEOTIDE SEQUENCE [LARGE SCALE GENOMIC DNA]</scope>
    <source>
        <strain evidence="5 6">NPDC049639</strain>
    </source>
</reference>
<evidence type="ECO:0000313" key="6">
    <source>
        <dbReference type="Proteomes" id="UP001612915"/>
    </source>
</evidence>
<name>A0ABW8AQZ2_9ACTN</name>
<keyword evidence="1 2" id="KW-0807">Transducer</keyword>
<dbReference type="Gene3D" id="1.10.287.950">
    <property type="entry name" value="Methyl-accepting chemotaxis protein"/>
    <property type="match status" value="1"/>
</dbReference>
<proteinExistence type="predicted"/>
<comment type="caution">
    <text evidence="5">The sequence shown here is derived from an EMBL/GenBank/DDBJ whole genome shotgun (WGS) entry which is preliminary data.</text>
</comment>
<protein>
    <submittedName>
        <fullName evidence="5">Methyl-accepting chemotaxis protein</fullName>
    </submittedName>
</protein>
<feature type="region of interest" description="Disordered" evidence="3">
    <location>
        <begin position="1"/>
        <end position="24"/>
    </location>
</feature>
<dbReference type="PANTHER" id="PTHR32089">
    <property type="entry name" value="METHYL-ACCEPTING CHEMOTAXIS PROTEIN MCPB"/>
    <property type="match status" value="1"/>
</dbReference>
<evidence type="ECO:0000256" key="2">
    <source>
        <dbReference type="PROSITE-ProRule" id="PRU00284"/>
    </source>
</evidence>
<dbReference type="SUPFAM" id="SSF58104">
    <property type="entry name" value="Methyl-accepting chemotaxis protein (MCP) signaling domain"/>
    <property type="match status" value="1"/>
</dbReference>
<dbReference type="CDD" id="cd00130">
    <property type="entry name" value="PAS"/>
    <property type="match status" value="1"/>
</dbReference>
<feature type="domain" description="Methyl-accepting transducer" evidence="4">
    <location>
        <begin position="155"/>
        <end position="374"/>
    </location>
</feature>
<dbReference type="InterPro" id="IPR000014">
    <property type="entry name" value="PAS"/>
</dbReference>
<dbReference type="Pfam" id="PF00015">
    <property type="entry name" value="MCPsignal"/>
    <property type="match status" value="1"/>
</dbReference>
<accession>A0ABW8AQZ2</accession>
<dbReference type="InterPro" id="IPR004089">
    <property type="entry name" value="MCPsignal_dom"/>
</dbReference>
<organism evidence="5 6">
    <name type="scientific">Spongisporangium articulatum</name>
    <dbReference type="NCBI Taxonomy" id="3362603"/>
    <lineage>
        <taxon>Bacteria</taxon>
        <taxon>Bacillati</taxon>
        <taxon>Actinomycetota</taxon>
        <taxon>Actinomycetes</taxon>
        <taxon>Kineosporiales</taxon>
        <taxon>Kineosporiaceae</taxon>
        <taxon>Spongisporangium</taxon>
    </lineage>
</organism>
<dbReference type="PANTHER" id="PTHR32089:SF112">
    <property type="entry name" value="LYSOZYME-LIKE PROTEIN-RELATED"/>
    <property type="match status" value="1"/>
</dbReference>
<keyword evidence="6" id="KW-1185">Reference proteome</keyword>
<dbReference type="Proteomes" id="UP001612915">
    <property type="component" value="Unassembled WGS sequence"/>
</dbReference>
<dbReference type="SMART" id="SM00283">
    <property type="entry name" value="MA"/>
    <property type="match status" value="1"/>
</dbReference>
<evidence type="ECO:0000259" key="4">
    <source>
        <dbReference type="PROSITE" id="PS50111"/>
    </source>
</evidence>
<dbReference type="EMBL" id="JBITLV010000005">
    <property type="protein sequence ID" value="MFI7588800.1"/>
    <property type="molecule type" value="Genomic_DNA"/>
</dbReference>